<name>A0A7X2IQA3_9BURK</name>
<organism evidence="2 3">
    <name type="scientific">Pseudoduganella rivuli</name>
    <dbReference type="NCBI Taxonomy" id="2666085"/>
    <lineage>
        <taxon>Bacteria</taxon>
        <taxon>Pseudomonadati</taxon>
        <taxon>Pseudomonadota</taxon>
        <taxon>Betaproteobacteria</taxon>
        <taxon>Burkholderiales</taxon>
        <taxon>Oxalobacteraceae</taxon>
        <taxon>Telluria group</taxon>
        <taxon>Pseudoduganella</taxon>
    </lineage>
</organism>
<comment type="caution">
    <text evidence="2">The sequence shown here is derived from an EMBL/GenBank/DDBJ whole genome shotgun (WGS) entry which is preliminary data.</text>
</comment>
<sequence length="89" mass="9523">MTDEHLIRGRKFEQGTRSGNTSLASAGAKTGNPSPTGNRQSDTRTDDLLSGGVTETERSGSFQQDRKAEDLEKGLGKQPGNRQSTETGQ</sequence>
<protein>
    <submittedName>
        <fullName evidence="2">Uncharacterized protein</fullName>
    </submittedName>
</protein>
<evidence type="ECO:0000256" key="1">
    <source>
        <dbReference type="SAM" id="MobiDB-lite"/>
    </source>
</evidence>
<evidence type="ECO:0000313" key="3">
    <source>
        <dbReference type="Proteomes" id="UP000446768"/>
    </source>
</evidence>
<dbReference type="AlphaFoldDB" id="A0A7X2IQA3"/>
<dbReference type="RefSeq" id="WP_154377267.1">
    <property type="nucleotide sequence ID" value="NZ_WKJJ01000013.1"/>
</dbReference>
<feature type="compositionally biased region" description="Polar residues" evidence="1">
    <location>
        <begin position="15"/>
        <end position="24"/>
    </location>
</feature>
<keyword evidence="3" id="KW-1185">Reference proteome</keyword>
<feature type="compositionally biased region" description="Polar residues" evidence="1">
    <location>
        <begin position="31"/>
        <end position="40"/>
    </location>
</feature>
<proteinExistence type="predicted"/>
<evidence type="ECO:0000313" key="2">
    <source>
        <dbReference type="EMBL" id="MRV74049.1"/>
    </source>
</evidence>
<feature type="compositionally biased region" description="Polar residues" evidence="1">
    <location>
        <begin position="80"/>
        <end position="89"/>
    </location>
</feature>
<dbReference type="EMBL" id="WKJJ01000013">
    <property type="protein sequence ID" value="MRV74049.1"/>
    <property type="molecule type" value="Genomic_DNA"/>
</dbReference>
<reference evidence="2 3" key="1">
    <citation type="submission" date="2019-11" db="EMBL/GenBank/DDBJ databases">
        <title>Novel species isolated from a subtropical stream in China.</title>
        <authorList>
            <person name="Lu H."/>
        </authorList>
    </citation>
    <scope>NUCLEOTIDE SEQUENCE [LARGE SCALE GENOMIC DNA]</scope>
    <source>
        <strain evidence="2 3">FT92W</strain>
    </source>
</reference>
<gene>
    <name evidence="2" type="ORF">GJ700_20275</name>
</gene>
<feature type="compositionally biased region" description="Basic and acidic residues" evidence="1">
    <location>
        <begin position="64"/>
        <end position="75"/>
    </location>
</feature>
<accession>A0A7X2IQA3</accession>
<feature type="compositionally biased region" description="Basic and acidic residues" evidence="1">
    <location>
        <begin position="1"/>
        <end position="14"/>
    </location>
</feature>
<feature type="region of interest" description="Disordered" evidence="1">
    <location>
        <begin position="1"/>
        <end position="89"/>
    </location>
</feature>
<dbReference type="Proteomes" id="UP000446768">
    <property type="component" value="Unassembled WGS sequence"/>
</dbReference>